<protein>
    <submittedName>
        <fullName evidence="2">Uncharacterized protein</fullName>
    </submittedName>
</protein>
<accession>A0A9P6REE3</accession>
<evidence type="ECO:0000256" key="1">
    <source>
        <dbReference type="SAM" id="MobiDB-lite"/>
    </source>
</evidence>
<dbReference type="PANTHER" id="PTHR48125:SF10">
    <property type="entry name" value="OS12G0136300 PROTEIN"/>
    <property type="match status" value="1"/>
</dbReference>
<dbReference type="EMBL" id="JAAAIN010000261">
    <property type="protein sequence ID" value="KAG0317159.1"/>
    <property type="molecule type" value="Genomic_DNA"/>
</dbReference>
<evidence type="ECO:0000313" key="3">
    <source>
        <dbReference type="Proteomes" id="UP000823405"/>
    </source>
</evidence>
<feature type="region of interest" description="Disordered" evidence="1">
    <location>
        <begin position="669"/>
        <end position="689"/>
    </location>
</feature>
<feature type="region of interest" description="Disordered" evidence="1">
    <location>
        <begin position="703"/>
        <end position="724"/>
    </location>
</feature>
<organism evidence="2 3">
    <name type="scientific">Linnemannia gamsii</name>
    <dbReference type="NCBI Taxonomy" id="64522"/>
    <lineage>
        <taxon>Eukaryota</taxon>
        <taxon>Fungi</taxon>
        <taxon>Fungi incertae sedis</taxon>
        <taxon>Mucoromycota</taxon>
        <taxon>Mortierellomycotina</taxon>
        <taxon>Mortierellomycetes</taxon>
        <taxon>Mortierellales</taxon>
        <taxon>Mortierellaceae</taxon>
        <taxon>Linnemannia</taxon>
    </lineage>
</organism>
<feature type="compositionally biased region" description="Basic and acidic residues" evidence="1">
    <location>
        <begin position="1068"/>
        <end position="1102"/>
    </location>
</feature>
<feature type="compositionally biased region" description="Basic and acidic residues" evidence="1">
    <location>
        <begin position="1035"/>
        <end position="1054"/>
    </location>
</feature>
<dbReference type="PANTHER" id="PTHR48125">
    <property type="entry name" value="LP07818P1"/>
    <property type="match status" value="1"/>
</dbReference>
<comment type="caution">
    <text evidence="2">The sequence shown here is derived from an EMBL/GenBank/DDBJ whole genome shotgun (WGS) entry which is preliminary data.</text>
</comment>
<sequence>MLGLLPHDIAAILESERRDNYIQLDPARLRASLLKIHPYTWLRLGAICHNEGFAAEIKELLPRAKTSTGHLPELTENQQNQILYLENGMPRIVNTIQRHCRRDPQFAQDEALIWRMYLVYREHMPEVGNKKPVHRTGGRAHVAAATSTTPPWQLEFMKSGCPEIMLLAFHDIFMEHGERVGYEINIPKALVEVLDYEWTSGTSAAKRSVQALIQVLQGCLRYRKTGNTETLTAPAAGSVGLGVGGNGGLIQPGASPDMDSTPFDKDLHKVTHQMTLNLAEADSALQVFLESEAGLNFPKLREAFLQELEGQRQKMGEKPVRKIGGVLGYTPSPDTGVAKKRVEILMGEDAPEGSPLIGATGHDSPMTFTSPTWPANSIGATARKTADEPKRPLGDATDSTPKKLRTASQFVEYAMSGTWPDNNPTSSTYQTLTAPTARAQTKLNKTNNPLWSPILSLNFFPQAPNKYEMQLESELERWISLCGHMDGAVFADKLVSLIKDVYPSDQKFLMEQILVEFMCWDETEGRERDMDEMAVYSSVNSGSVCHLTKPSPRVGFKWAEKAVDTIMGALVALVIKPEENLSHVVRRTHRWLEPIELVPSEEYVDQRHETAEDPSVKNADSKGKRRKTRNLYNRRVSPFYAILSLFKPKRVEGRVTGMLYLTEQDIKDRTAERNSQESSATPEFEASVKKPRALQKLLNAAAKVVPDKQSQPVQPPPPPTPAAPKFVYAPNVPPKGTLPPAVASKPAHSPVITPKAVHPPSSPATSKATCPAAVPPQVAHAQGIPPNTVPPQAISPHVVTPPGEVSKAAEPVTVPGVGPVAMPEFKALIKPPASPPPKAPKVISTMIPSFGNIGATDPTYFSPELMLHLGPEVMEGITEPSPEDRILLSKPQAKRLKRMRQKHTKLKKAAEDLGEIYVPVMTGQFPGAEVFFDQLNIQLNADPSTPDIAKAFGDNVASTPIIPDRTTGSTNVDAPVDSSDQADVDMDAPKQHQGAAVTDVVESAMKGQSVQGEPSVQVEEEEDDDDDEEEEEAGEESRQQVELPVEERIVKVDIESEDVEMAESNSFDEQKQLEPEPKEIAEMTEAERFDDRQQSEPGLKDVDADDDQVMPDSGLAEASVKPKDEHNEDLVPRMIEDLPLKENLRLAKQAESMRMECHAPFRVLLRILQYLTKANQGVMLDLWIIESLSDTVEPLQVIYFEWMLRELIDTSPRPNLLPLKIDRDESIQLEEEILRLIPLLLAAPTIGRGPAVNAFKAVERSLKGHVIPRLGADTHPENRSYWERAQALLGL</sequence>
<feature type="region of interest" description="Disordered" evidence="1">
    <location>
        <begin position="959"/>
        <end position="1127"/>
    </location>
</feature>
<dbReference type="OrthoDB" id="2400950at2759"/>
<keyword evidence="3" id="KW-1185">Reference proteome</keyword>
<feature type="compositionally biased region" description="Pro residues" evidence="1">
    <location>
        <begin position="713"/>
        <end position="722"/>
    </location>
</feature>
<name>A0A9P6REE3_9FUNG</name>
<feature type="region of interest" description="Disordered" evidence="1">
    <location>
        <begin position="372"/>
        <end position="401"/>
    </location>
</feature>
<feature type="compositionally biased region" description="Basic and acidic residues" evidence="1">
    <location>
        <begin position="384"/>
        <end position="393"/>
    </location>
</feature>
<feature type="compositionally biased region" description="Acidic residues" evidence="1">
    <location>
        <begin position="1018"/>
        <end position="1034"/>
    </location>
</feature>
<proteinExistence type="predicted"/>
<feature type="compositionally biased region" description="Basic and acidic residues" evidence="1">
    <location>
        <begin position="604"/>
        <end position="622"/>
    </location>
</feature>
<feature type="compositionally biased region" description="Low complexity" evidence="1">
    <location>
        <begin position="1007"/>
        <end position="1017"/>
    </location>
</feature>
<feature type="region of interest" description="Disordered" evidence="1">
    <location>
        <begin position="604"/>
        <end position="629"/>
    </location>
</feature>
<gene>
    <name evidence="2" type="ORF">BGZ97_005846</name>
</gene>
<feature type="region of interest" description="Disordered" evidence="1">
    <location>
        <begin position="778"/>
        <end position="798"/>
    </location>
</feature>
<dbReference type="Proteomes" id="UP000823405">
    <property type="component" value="Unassembled WGS sequence"/>
</dbReference>
<reference evidence="2" key="1">
    <citation type="journal article" date="2020" name="Fungal Divers.">
        <title>Resolving the Mortierellaceae phylogeny through synthesis of multi-gene phylogenetics and phylogenomics.</title>
        <authorList>
            <person name="Vandepol N."/>
            <person name="Liber J."/>
            <person name="Desiro A."/>
            <person name="Na H."/>
            <person name="Kennedy M."/>
            <person name="Barry K."/>
            <person name="Grigoriev I.V."/>
            <person name="Miller A.N."/>
            <person name="O'Donnell K."/>
            <person name="Stajich J.E."/>
            <person name="Bonito G."/>
        </authorList>
    </citation>
    <scope>NUCLEOTIDE SEQUENCE</scope>
    <source>
        <strain evidence="2">NVP60</strain>
    </source>
</reference>
<feature type="compositionally biased region" description="Low complexity" evidence="1">
    <location>
        <begin position="703"/>
        <end position="712"/>
    </location>
</feature>
<evidence type="ECO:0000313" key="2">
    <source>
        <dbReference type="EMBL" id="KAG0317159.1"/>
    </source>
</evidence>